<accession>A0A0C9N3E8</accession>
<evidence type="ECO:0000313" key="2">
    <source>
        <dbReference type="Proteomes" id="UP000032025"/>
    </source>
</evidence>
<sequence length="70" mass="7957">MSRFDDSMFRSMHWDRDHVRVDSFRTLTGKAKATTVVVHLSAKDGYALSDLLRQLHDLRAEPAPKAGRTS</sequence>
<organism evidence="1 2">
    <name type="scientific">Sphingomonas paucimobilis NBRC 13935</name>
    <dbReference type="NCBI Taxonomy" id="1219050"/>
    <lineage>
        <taxon>Bacteria</taxon>
        <taxon>Pseudomonadati</taxon>
        <taxon>Pseudomonadota</taxon>
        <taxon>Alphaproteobacteria</taxon>
        <taxon>Sphingomonadales</taxon>
        <taxon>Sphingomonadaceae</taxon>
        <taxon>Sphingomonas</taxon>
    </lineage>
</organism>
<dbReference type="Proteomes" id="UP000032025">
    <property type="component" value="Unassembled WGS sequence"/>
</dbReference>
<proteinExistence type="predicted"/>
<dbReference type="RefSeq" id="WP_042468966.1">
    <property type="nucleotide sequence ID" value="NZ_BBJS01000030.1"/>
</dbReference>
<evidence type="ECO:0000313" key="1">
    <source>
        <dbReference type="EMBL" id="GAN14134.1"/>
    </source>
</evidence>
<reference evidence="1 2" key="1">
    <citation type="submission" date="2014-08" db="EMBL/GenBank/DDBJ databases">
        <title>Whole genome shotgun sequence of Sphingomonas paucimobilis NBRC 13935.</title>
        <authorList>
            <person name="Hosoyama A."/>
            <person name="Hashimoto M."/>
            <person name="Hosoyama Y."/>
            <person name="Noguchi M."/>
            <person name="Uohara A."/>
            <person name="Ohji S."/>
            <person name="Katano-Makiyama Y."/>
            <person name="Ichikawa N."/>
            <person name="Kimura A."/>
            <person name="Yamazoe A."/>
            <person name="Fujita N."/>
        </authorList>
    </citation>
    <scope>NUCLEOTIDE SEQUENCE [LARGE SCALE GENOMIC DNA]</scope>
    <source>
        <strain evidence="1 2">NBRC 13935</strain>
    </source>
</reference>
<dbReference type="AlphaFoldDB" id="A0A0C9N3E8"/>
<dbReference type="EMBL" id="BBJS01000030">
    <property type="protein sequence ID" value="GAN14134.1"/>
    <property type="molecule type" value="Genomic_DNA"/>
</dbReference>
<comment type="caution">
    <text evidence="1">The sequence shown here is derived from an EMBL/GenBank/DDBJ whole genome shotgun (WGS) entry which is preliminary data.</text>
</comment>
<name>A0A0C9N3E8_SPHPI</name>
<keyword evidence="2" id="KW-1185">Reference proteome</keyword>
<protein>
    <submittedName>
        <fullName evidence="1">DNA, contig: SP630</fullName>
    </submittedName>
</protein>
<dbReference type="GeneID" id="78528702"/>
<gene>
    <name evidence="1" type="ORF">SP6_30_02750</name>
</gene>